<protein>
    <submittedName>
        <fullName evidence="4">Vomeronasal type-1 receptor</fullName>
    </submittedName>
</protein>
<dbReference type="Proteomes" id="UP000887566">
    <property type="component" value="Unplaced"/>
</dbReference>
<dbReference type="Pfam" id="PF10277">
    <property type="entry name" value="Frag1"/>
    <property type="match status" value="1"/>
</dbReference>
<feature type="transmembrane region" description="Helical" evidence="1">
    <location>
        <begin position="28"/>
        <end position="48"/>
    </location>
</feature>
<reference evidence="4" key="1">
    <citation type="submission" date="2022-11" db="UniProtKB">
        <authorList>
            <consortium name="WormBaseParasite"/>
        </authorList>
    </citation>
    <scope>IDENTIFICATION</scope>
</reference>
<keyword evidence="3" id="KW-1185">Reference proteome</keyword>
<feature type="transmembrane region" description="Helical" evidence="1">
    <location>
        <begin position="112"/>
        <end position="138"/>
    </location>
</feature>
<proteinExistence type="predicted"/>
<sequence>MFASAAGRLTVVNVNKQDDQVLHMAGNLTHFGMSIMMMIAVCAITAYFPTKNYLPTLRKVICVFMIAFFSWYLMHLYFLSKYPIPAQERTPFTTWIGRLHIDPNTPPFSKTVIYMLAIGAFCQWSMIVCEGTFILTYLAEFSSVVVHLAFENRKGIKANKWQQPIKPSVISVGH</sequence>
<accession>A0A914XBX8</accession>
<dbReference type="AlphaFoldDB" id="A0A914XBX8"/>
<feature type="transmembrane region" description="Helical" evidence="1">
    <location>
        <begin position="60"/>
        <end position="79"/>
    </location>
</feature>
<evidence type="ECO:0000256" key="1">
    <source>
        <dbReference type="SAM" id="Phobius"/>
    </source>
</evidence>
<keyword evidence="1" id="KW-1133">Transmembrane helix</keyword>
<keyword evidence="1" id="KW-0472">Membrane</keyword>
<keyword evidence="1" id="KW-0812">Transmembrane</keyword>
<dbReference type="WBParaSite" id="PSAMB.scaffold7498size7545.g30151.t1">
    <property type="protein sequence ID" value="PSAMB.scaffold7498size7545.g30151.t1"/>
    <property type="gene ID" value="PSAMB.scaffold7498size7545.g30151"/>
</dbReference>
<dbReference type="InterPro" id="IPR019402">
    <property type="entry name" value="CWH43_N"/>
</dbReference>
<name>A0A914XBX8_9BILA</name>
<feature type="domain" description="CWH43-like N-terminal" evidence="2">
    <location>
        <begin position="2"/>
        <end position="143"/>
    </location>
</feature>
<evidence type="ECO:0000313" key="3">
    <source>
        <dbReference type="Proteomes" id="UP000887566"/>
    </source>
</evidence>
<evidence type="ECO:0000259" key="2">
    <source>
        <dbReference type="Pfam" id="PF10277"/>
    </source>
</evidence>
<evidence type="ECO:0000313" key="4">
    <source>
        <dbReference type="WBParaSite" id="PSAMB.scaffold7498size7545.g30151.t1"/>
    </source>
</evidence>
<organism evidence="3 4">
    <name type="scientific">Plectus sambesii</name>
    <dbReference type="NCBI Taxonomy" id="2011161"/>
    <lineage>
        <taxon>Eukaryota</taxon>
        <taxon>Metazoa</taxon>
        <taxon>Ecdysozoa</taxon>
        <taxon>Nematoda</taxon>
        <taxon>Chromadorea</taxon>
        <taxon>Plectida</taxon>
        <taxon>Plectina</taxon>
        <taxon>Plectoidea</taxon>
        <taxon>Plectidae</taxon>
        <taxon>Plectus</taxon>
    </lineage>
</organism>